<gene>
    <name evidence="1" type="ORF">Uis4E_1409</name>
</gene>
<dbReference type="Proteomes" id="UP000235034">
    <property type="component" value="Unassembled WGS sequence"/>
</dbReference>
<keyword evidence="2" id="KW-1185">Reference proteome</keyword>
<dbReference type="EMBL" id="NMWT01000020">
    <property type="protein sequence ID" value="PLS27723.1"/>
    <property type="molecule type" value="Genomic_DNA"/>
</dbReference>
<comment type="caution">
    <text evidence="1">The sequence shown here is derived from an EMBL/GenBank/DDBJ whole genome shotgun (WGS) entry which is preliminary data.</text>
</comment>
<evidence type="ECO:0000313" key="1">
    <source>
        <dbReference type="EMBL" id="PLS27723.1"/>
    </source>
</evidence>
<name>A0A2N5J0J5_9BIFI</name>
<evidence type="ECO:0000313" key="2">
    <source>
        <dbReference type="Proteomes" id="UP000235034"/>
    </source>
</evidence>
<reference evidence="1 2" key="1">
    <citation type="submission" date="2017-07" db="EMBL/GenBank/DDBJ databases">
        <title>Bifidobacterium novel species.</title>
        <authorList>
            <person name="Lugli G.A."/>
            <person name="Milani C."/>
            <person name="Duranti S."/>
            <person name="Mangifesta M."/>
        </authorList>
    </citation>
    <scope>NUCLEOTIDE SEQUENCE [LARGE SCALE GENOMIC DNA]</scope>
    <source>
        <strain evidence="1 2">77</strain>
    </source>
</reference>
<sequence length="85" mass="8682">MTSGTAKTAFAANPYYKANSSEFGVKTAQGDARYLTTGVLSGLPADSDVTLTVTPQWTTLDGVTVSGSAYTVVVTANGDVTITKA</sequence>
<proteinExistence type="predicted"/>
<accession>A0A2N5J0J5</accession>
<organism evidence="1 2">
    <name type="scientific">Bifidobacterium parmae</name>
    <dbReference type="NCBI Taxonomy" id="361854"/>
    <lineage>
        <taxon>Bacteria</taxon>
        <taxon>Bacillati</taxon>
        <taxon>Actinomycetota</taxon>
        <taxon>Actinomycetes</taxon>
        <taxon>Bifidobacteriales</taxon>
        <taxon>Bifidobacteriaceae</taxon>
        <taxon>Bifidobacterium</taxon>
    </lineage>
</organism>
<dbReference type="AlphaFoldDB" id="A0A2N5J0J5"/>
<protein>
    <submittedName>
        <fullName evidence="1">Uncharacterized protein</fullName>
    </submittedName>
</protein>